<dbReference type="Pfam" id="PF13488">
    <property type="entry name" value="Gly-zipper_Omp"/>
    <property type="match status" value="1"/>
</dbReference>
<evidence type="ECO:0000256" key="2">
    <source>
        <dbReference type="SAM" id="SignalP"/>
    </source>
</evidence>
<comment type="caution">
    <text evidence="4">The sequence shown here is derived from an EMBL/GenBank/DDBJ whole genome shotgun (WGS) entry which is preliminary data.</text>
</comment>
<evidence type="ECO:0000313" key="5">
    <source>
        <dbReference type="Proteomes" id="UP000241964"/>
    </source>
</evidence>
<gene>
    <name evidence="4" type="ORF">CLV60_11733</name>
</gene>
<keyword evidence="5" id="KW-1185">Reference proteome</keyword>
<dbReference type="OrthoDB" id="964179at2"/>
<feature type="signal peptide" evidence="2">
    <location>
        <begin position="1"/>
        <end position="15"/>
    </location>
</feature>
<accession>A0A2P8FN59</accession>
<dbReference type="PROSITE" id="PS51257">
    <property type="entry name" value="PROKAR_LIPOPROTEIN"/>
    <property type="match status" value="1"/>
</dbReference>
<protein>
    <submittedName>
        <fullName evidence="4">Outer membrane protein with glycine zipper</fullName>
    </submittedName>
</protein>
<dbReference type="AlphaFoldDB" id="A0A2P8FN59"/>
<evidence type="ECO:0000256" key="1">
    <source>
        <dbReference type="SAM" id="MobiDB-lite"/>
    </source>
</evidence>
<dbReference type="InterPro" id="IPR039567">
    <property type="entry name" value="Gly-zipper"/>
</dbReference>
<dbReference type="EMBL" id="PYAS01000017">
    <property type="protein sequence ID" value="PSL23156.1"/>
    <property type="molecule type" value="Genomic_DNA"/>
</dbReference>
<name>A0A2P8FN59_9BACT</name>
<evidence type="ECO:0000259" key="3">
    <source>
        <dbReference type="Pfam" id="PF13488"/>
    </source>
</evidence>
<feature type="region of interest" description="Disordered" evidence="1">
    <location>
        <begin position="68"/>
        <end position="93"/>
    </location>
</feature>
<feature type="compositionally biased region" description="Low complexity" evidence="1">
    <location>
        <begin position="78"/>
        <end position="90"/>
    </location>
</feature>
<proteinExistence type="predicted"/>
<feature type="chain" id="PRO_5015170785" evidence="2">
    <location>
        <begin position="16"/>
        <end position="153"/>
    </location>
</feature>
<feature type="domain" description="Glycine zipper" evidence="3">
    <location>
        <begin position="102"/>
        <end position="146"/>
    </location>
</feature>
<evidence type="ECO:0000313" key="4">
    <source>
        <dbReference type="EMBL" id="PSL23156.1"/>
    </source>
</evidence>
<keyword evidence="2" id="KW-0732">Signal</keyword>
<organism evidence="4 5">
    <name type="scientific">Dyadobacter jiangsuensis</name>
    <dbReference type="NCBI Taxonomy" id="1591085"/>
    <lineage>
        <taxon>Bacteria</taxon>
        <taxon>Pseudomonadati</taxon>
        <taxon>Bacteroidota</taxon>
        <taxon>Cytophagia</taxon>
        <taxon>Cytophagales</taxon>
        <taxon>Spirosomataceae</taxon>
        <taxon>Dyadobacter</taxon>
    </lineage>
</organism>
<reference evidence="4 5" key="1">
    <citation type="submission" date="2018-03" db="EMBL/GenBank/DDBJ databases">
        <title>Genomic Encyclopedia of Archaeal and Bacterial Type Strains, Phase II (KMG-II): from individual species to whole genera.</title>
        <authorList>
            <person name="Goeker M."/>
        </authorList>
    </citation>
    <scope>NUCLEOTIDE SEQUENCE [LARGE SCALE GENOMIC DNA]</scope>
    <source>
        <strain evidence="4 5">DSM 29057</strain>
    </source>
</reference>
<sequence>MKAVISMLFAASMLAACNTQSDKQEALLKSQQKTIDSMRVAMEKQAIIDSMNALQAQRQEAEKWEDLEKNEATSHTQAVASTPAAAPVAARTKKKWSHTAKGALVGAGTGAITGAIVNKKRVEGALIGTVIGAGVGAGTGAIVDHQVKKRNGQ</sequence>
<dbReference type="Proteomes" id="UP000241964">
    <property type="component" value="Unassembled WGS sequence"/>
</dbReference>
<dbReference type="RefSeq" id="WP_106598798.1">
    <property type="nucleotide sequence ID" value="NZ_PYAS01000017.1"/>
</dbReference>